<reference evidence="9" key="1">
    <citation type="submission" date="2016-10" db="EMBL/GenBank/DDBJ databases">
        <title>Frankia sp. NRRL B-16386 Genome sequencing.</title>
        <authorList>
            <person name="Ghodhbane-Gtari F."/>
            <person name="Swanson E."/>
            <person name="Gueddou A."/>
            <person name="Hezbri K."/>
            <person name="Ktari K."/>
            <person name="Nouioui I."/>
            <person name="Morris K."/>
            <person name="Simpson S."/>
            <person name="Abebe-Akele F."/>
            <person name="Thomas K."/>
            <person name="Gtari M."/>
            <person name="Tisa L.S."/>
        </authorList>
    </citation>
    <scope>NUCLEOTIDE SEQUENCE [LARGE SCALE GENOMIC DNA]</scope>
    <source>
        <strain evidence="9">NRRL B-16386</strain>
    </source>
</reference>
<dbReference type="PANTHER" id="PTHR46696:SF4">
    <property type="entry name" value="BIOTIN BIOSYNTHESIS CYTOCHROME P450"/>
    <property type="match status" value="1"/>
</dbReference>
<keyword evidence="6 7" id="KW-0503">Monooxygenase</keyword>
<protein>
    <submittedName>
        <fullName evidence="8">Cytochrome</fullName>
    </submittedName>
</protein>
<evidence type="ECO:0000256" key="3">
    <source>
        <dbReference type="ARBA" id="ARBA00022723"/>
    </source>
</evidence>
<dbReference type="InterPro" id="IPR036396">
    <property type="entry name" value="Cyt_P450_sf"/>
</dbReference>
<evidence type="ECO:0000256" key="2">
    <source>
        <dbReference type="ARBA" id="ARBA00022617"/>
    </source>
</evidence>
<dbReference type="GO" id="GO:0008395">
    <property type="term" value="F:steroid hydroxylase activity"/>
    <property type="evidence" value="ECO:0007669"/>
    <property type="project" value="TreeGrafter"/>
</dbReference>
<gene>
    <name evidence="8" type="ORF">BL253_12320</name>
</gene>
<evidence type="ECO:0000256" key="4">
    <source>
        <dbReference type="ARBA" id="ARBA00023002"/>
    </source>
</evidence>
<accession>A0A1V2ICG0</accession>
<proteinExistence type="inferred from homology"/>
<dbReference type="Proteomes" id="UP000188929">
    <property type="component" value="Unassembled WGS sequence"/>
</dbReference>
<dbReference type="PRINTS" id="PR00385">
    <property type="entry name" value="P450"/>
</dbReference>
<evidence type="ECO:0000313" key="8">
    <source>
        <dbReference type="EMBL" id="ONH30872.1"/>
    </source>
</evidence>
<dbReference type="GO" id="GO:0036199">
    <property type="term" value="F:cholest-4-en-3-one 26-monooxygenase activity"/>
    <property type="evidence" value="ECO:0007669"/>
    <property type="project" value="TreeGrafter"/>
</dbReference>
<organism evidence="8 9">
    <name type="scientific">Pseudofrankia asymbiotica</name>
    <dbReference type="NCBI Taxonomy" id="1834516"/>
    <lineage>
        <taxon>Bacteria</taxon>
        <taxon>Bacillati</taxon>
        <taxon>Actinomycetota</taxon>
        <taxon>Actinomycetes</taxon>
        <taxon>Frankiales</taxon>
        <taxon>Frankiaceae</taxon>
        <taxon>Pseudofrankia</taxon>
    </lineage>
</organism>
<dbReference type="InterPro" id="IPR002397">
    <property type="entry name" value="Cyt_P450_B"/>
</dbReference>
<dbReference type="PRINTS" id="PR00359">
    <property type="entry name" value="BP450"/>
</dbReference>
<dbReference type="RefSeq" id="WP_076816530.1">
    <property type="nucleotide sequence ID" value="NZ_MOMC01000022.1"/>
</dbReference>
<evidence type="ECO:0000256" key="5">
    <source>
        <dbReference type="ARBA" id="ARBA00023004"/>
    </source>
</evidence>
<dbReference type="GO" id="GO:0020037">
    <property type="term" value="F:heme binding"/>
    <property type="evidence" value="ECO:0007669"/>
    <property type="project" value="InterPro"/>
</dbReference>
<dbReference type="AlphaFoldDB" id="A0A1V2ICG0"/>
<comment type="caution">
    <text evidence="8">The sequence shown here is derived from an EMBL/GenBank/DDBJ whole genome shotgun (WGS) entry which is preliminary data.</text>
</comment>
<evidence type="ECO:0000256" key="1">
    <source>
        <dbReference type="ARBA" id="ARBA00010617"/>
    </source>
</evidence>
<keyword evidence="2 7" id="KW-0349">Heme</keyword>
<dbReference type="Pfam" id="PF00067">
    <property type="entry name" value="p450"/>
    <property type="match status" value="1"/>
</dbReference>
<evidence type="ECO:0000256" key="6">
    <source>
        <dbReference type="ARBA" id="ARBA00023033"/>
    </source>
</evidence>
<comment type="similarity">
    <text evidence="1 7">Belongs to the cytochrome P450 family.</text>
</comment>
<sequence>MAELGLAAATADRGVYYDPYDVEIDTDPYPVWKRMRDEAPLYHNDRHGFYALSRWDDVDEALVDHRTYISGKGSVLELIKAGTLIPPGMVLAEDPPIHDLHRALLSRVFTPKRMAALEPRVRELTARTLDQFVGAEGFDFVADLGAFIPMRVIGMLLGIPESEQEALRDRNNARHHISQGEVPELSDMRAAMAEFADYVDWRADHPSDDLTTTLLTVEFRDETGTTRRLTRTEILLYISLLAGAGNETTRRLIGWTGQLLADHPDQRRAIAAGTSTVNQAIEEILRYETPSPVQGRVLSRDVELHGQTVPEGAIMLLLNASANRDERRFPDADVFDINREAERHLSFGRGIHFCMGSSLARTEGRVVLAEVLRRWTDWDVDYDNAVLDHTSTTRGWMRLPIRTV</sequence>
<dbReference type="GO" id="GO:0006707">
    <property type="term" value="P:cholesterol catabolic process"/>
    <property type="evidence" value="ECO:0007669"/>
    <property type="project" value="TreeGrafter"/>
</dbReference>
<dbReference type="SUPFAM" id="SSF48264">
    <property type="entry name" value="Cytochrome P450"/>
    <property type="match status" value="1"/>
</dbReference>
<dbReference type="EMBL" id="MOMC01000022">
    <property type="protein sequence ID" value="ONH30872.1"/>
    <property type="molecule type" value="Genomic_DNA"/>
</dbReference>
<keyword evidence="3 7" id="KW-0479">Metal-binding</keyword>
<dbReference type="FunFam" id="1.10.630.10:FF:000018">
    <property type="entry name" value="Cytochrome P450 monooxygenase"/>
    <property type="match status" value="1"/>
</dbReference>
<keyword evidence="4 7" id="KW-0560">Oxidoreductase</keyword>
<dbReference type="InterPro" id="IPR017972">
    <property type="entry name" value="Cyt_P450_CS"/>
</dbReference>
<evidence type="ECO:0000256" key="7">
    <source>
        <dbReference type="RuleBase" id="RU000461"/>
    </source>
</evidence>
<keyword evidence="5 7" id="KW-0408">Iron</keyword>
<name>A0A1V2ICG0_9ACTN</name>
<dbReference type="GO" id="GO:0005506">
    <property type="term" value="F:iron ion binding"/>
    <property type="evidence" value="ECO:0007669"/>
    <property type="project" value="InterPro"/>
</dbReference>
<dbReference type="InterPro" id="IPR001128">
    <property type="entry name" value="Cyt_P450"/>
</dbReference>
<evidence type="ECO:0000313" key="9">
    <source>
        <dbReference type="Proteomes" id="UP000188929"/>
    </source>
</evidence>
<dbReference type="PANTHER" id="PTHR46696">
    <property type="entry name" value="P450, PUTATIVE (EUROFUNG)-RELATED"/>
    <property type="match status" value="1"/>
</dbReference>
<dbReference type="OrthoDB" id="3215747at2"/>
<dbReference type="PROSITE" id="PS00086">
    <property type="entry name" value="CYTOCHROME_P450"/>
    <property type="match status" value="1"/>
</dbReference>
<keyword evidence="9" id="KW-1185">Reference proteome</keyword>
<dbReference type="Gene3D" id="1.10.630.10">
    <property type="entry name" value="Cytochrome P450"/>
    <property type="match status" value="1"/>
</dbReference>
<dbReference type="STRING" id="1834516.BL253_12320"/>